<dbReference type="InterPro" id="IPR057326">
    <property type="entry name" value="KR_dom"/>
</dbReference>
<evidence type="ECO:0000256" key="5">
    <source>
        <dbReference type="ARBA" id="ARBA00022857"/>
    </source>
</evidence>
<dbReference type="Gene3D" id="3.40.50.720">
    <property type="entry name" value="NAD(P)-binding Rossmann-like Domain"/>
    <property type="match status" value="2"/>
</dbReference>
<dbReference type="PROSITE" id="PS00061">
    <property type="entry name" value="ADH_SHORT"/>
    <property type="match status" value="2"/>
</dbReference>
<comment type="pathway">
    <text evidence="2">Lipid metabolism; fatty acid beta-oxidation.</text>
</comment>
<proteinExistence type="inferred from homology"/>
<sequence length="901" mass="96760">MTELRFDGQVAIVTGAANGLGKAYAFFLASRGASVVVNDLGGSLTGSGGSAAADSVVEKIVASGGKAVANYSSVENGSDIVQTAIDTFGRVDIVINNAGILRDVSFKNMTDKDWDDIHAVHLRGAYKTTQAAWPHFRKQKYGRVIVTSSAAGLYGNFGQCNYSSAKAGMIGFGETLAKEGAKYNIVTNIIAPVAASRMTATVLPPGILQYLAPEWVVPVVAVLVHPSNTTENGSIFEMGAGYAAKLRWERARGGLVRCDETMTPGAILAKWADVNDFTNAAHPTTTADMVSYLRQSNALPPNAPGKPVRFDGRVAVVTGAGAGLGRCYALLFAKLGAKVVVNDFVDPFTVVNEIKENGGTAVPNKVSVEDGDAVIKAAIDAFGRVDVLVNNAGILRDKSFQNMTDKMWDEIMNVHLRGTYKCARAAYPYMVKQKYGRIVNTTSTSGIYGNYGQANYAAAKTAVIGFSRALAVEGRRNNIFVNVISPSAGTQLTANVLPDEVVKTRKPDYVAPIVVLLCSDKCPSTATGQLFESGCGWQGRIRWQRTGGYNFPLDTPLTPEEVIKHWADIVNFDNGRADHPEAAADSRARIMANIDRYAKRAKSDSPVSVNYVAAIEQAKSARSAGTILSFTDKDTILYNISLGATKNQLPLVFEQHPDFRVLPTFGVIPATTATRPFNLQDIVPNFSPNMLLHGEHYLEIRKYPIPTSGTLVSFVKLVEVVDKEKASIAVVGTTTKDAVTGDDIFYNEFSLFLRGAGGFGGPSSRPSNGRSTTAYIVPVRSPDAVTKETTKADQAMVYRLNGDRNPLHIDSTFSAKGGFKEPILHGLCSFGIAGKHIFEKFGEIKNIKARFVGIVTPGQTLVTEMWRDGLVVRFQTRVQETGKLCMAGGGAELLGTTKTHL</sequence>
<accession>A0ABP0AQ52</accession>
<dbReference type="Pfam" id="PF01575">
    <property type="entry name" value="MaoC_dehydratas"/>
    <property type="match status" value="1"/>
</dbReference>
<dbReference type="CDD" id="cd05353">
    <property type="entry name" value="hydroxyacyl-CoA-like_DH_SDR_c-like"/>
    <property type="match status" value="2"/>
</dbReference>
<keyword evidence="9" id="KW-0456">Lyase</keyword>
<evidence type="ECO:0000256" key="7">
    <source>
        <dbReference type="ARBA" id="ARBA00023098"/>
    </source>
</evidence>
<evidence type="ECO:0000256" key="2">
    <source>
        <dbReference type="ARBA" id="ARBA00005005"/>
    </source>
</evidence>
<dbReference type="PRINTS" id="PR00081">
    <property type="entry name" value="GDHRDH"/>
</dbReference>
<dbReference type="InterPro" id="IPR029069">
    <property type="entry name" value="HotDog_dom_sf"/>
</dbReference>
<dbReference type="EMBL" id="CAWUHC010000003">
    <property type="protein sequence ID" value="CAK7209371.1"/>
    <property type="molecule type" value="Genomic_DNA"/>
</dbReference>
<comment type="subcellular location">
    <subcellularLocation>
        <location evidence="1">Peroxisome</location>
    </subcellularLocation>
</comment>
<dbReference type="PANTHER" id="PTHR45024:SF2">
    <property type="entry name" value="SCP2 DOMAIN-CONTAINING PROTEIN"/>
    <property type="match status" value="1"/>
</dbReference>
<keyword evidence="8" id="KW-0576">Peroxisome</keyword>
<reference evidence="11 12" key="1">
    <citation type="submission" date="2024-01" db="EMBL/GenBank/DDBJ databases">
        <authorList>
            <person name="Allen C."/>
            <person name="Tagirdzhanova G."/>
        </authorList>
    </citation>
    <scope>NUCLEOTIDE SEQUENCE [LARGE SCALE GENOMIC DNA]</scope>
</reference>
<evidence type="ECO:0000313" key="11">
    <source>
        <dbReference type="EMBL" id="CAK7209371.1"/>
    </source>
</evidence>
<gene>
    <name evidence="11" type="primary">FOX2_1</name>
    <name evidence="11" type="ORF">SBRCBS47491_000419</name>
</gene>
<organism evidence="11 12">
    <name type="scientific">Sporothrix bragantina</name>
    <dbReference type="NCBI Taxonomy" id="671064"/>
    <lineage>
        <taxon>Eukaryota</taxon>
        <taxon>Fungi</taxon>
        <taxon>Dikarya</taxon>
        <taxon>Ascomycota</taxon>
        <taxon>Pezizomycotina</taxon>
        <taxon>Sordariomycetes</taxon>
        <taxon>Sordariomycetidae</taxon>
        <taxon>Ophiostomatales</taxon>
        <taxon>Ophiostomataceae</taxon>
        <taxon>Sporothrix</taxon>
    </lineage>
</organism>
<dbReference type="SMART" id="SM00822">
    <property type="entry name" value="PKS_KR"/>
    <property type="match status" value="1"/>
</dbReference>
<evidence type="ECO:0000256" key="4">
    <source>
        <dbReference type="ARBA" id="ARBA00022832"/>
    </source>
</evidence>
<dbReference type="InterPro" id="IPR051687">
    <property type="entry name" value="Peroxisomal_Beta-Oxidation"/>
</dbReference>
<evidence type="ECO:0000256" key="6">
    <source>
        <dbReference type="ARBA" id="ARBA00023002"/>
    </source>
</evidence>
<evidence type="ECO:0000313" key="12">
    <source>
        <dbReference type="Proteomes" id="UP001642406"/>
    </source>
</evidence>
<dbReference type="SUPFAM" id="SSF54637">
    <property type="entry name" value="Thioesterase/thiol ester dehydrase-isomerase"/>
    <property type="match status" value="2"/>
</dbReference>
<name>A0ABP0AQ52_9PEZI</name>
<dbReference type="SUPFAM" id="SSF51735">
    <property type="entry name" value="NAD(P)-binding Rossmann-fold domains"/>
    <property type="match status" value="2"/>
</dbReference>
<dbReference type="PANTHER" id="PTHR45024">
    <property type="entry name" value="DEHYDROGENASES, SHORT CHAIN"/>
    <property type="match status" value="1"/>
</dbReference>
<comment type="similarity">
    <text evidence="3">Belongs to the short-chain dehydrogenases/reductases (SDR) family.</text>
</comment>
<evidence type="ECO:0000256" key="1">
    <source>
        <dbReference type="ARBA" id="ARBA00004275"/>
    </source>
</evidence>
<keyword evidence="4" id="KW-0276">Fatty acid metabolism</keyword>
<dbReference type="InterPro" id="IPR002347">
    <property type="entry name" value="SDR_fam"/>
</dbReference>
<evidence type="ECO:0000259" key="10">
    <source>
        <dbReference type="SMART" id="SM00822"/>
    </source>
</evidence>
<dbReference type="CDD" id="cd03448">
    <property type="entry name" value="HDE_HSD"/>
    <property type="match status" value="1"/>
</dbReference>
<protein>
    <submittedName>
        <fullName evidence="11">Bifunctional hydroxyacyl-CoA dehydrogenase/enoyl-CoA hydratase fox2</fullName>
    </submittedName>
</protein>
<keyword evidence="7" id="KW-0443">Lipid metabolism</keyword>
<keyword evidence="6" id="KW-0560">Oxidoreductase</keyword>
<dbReference type="Pfam" id="PF00106">
    <property type="entry name" value="adh_short"/>
    <property type="match status" value="2"/>
</dbReference>
<feature type="domain" description="Ketoreductase" evidence="10">
    <location>
        <begin position="9"/>
        <end position="196"/>
    </location>
</feature>
<evidence type="ECO:0000256" key="8">
    <source>
        <dbReference type="ARBA" id="ARBA00023140"/>
    </source>
</evidence>
<evidence type="ECO:0000256" key="3">
    <source>
        <dbReference type="ARBA" id="ARBA00006484"/>
    </source>
</evidence>
<keyword evidence="5" id="KW-0521">NADP</keyword>
<evidence type="ECO:0000256" key="9">
    <source>
        <dbReference type="ARBA" id="ARBA00023239"/>
    </source>
</evidence>
<dbReference type="Gene3D" id="3.10.129.10">
    <property type="entry name" value="Hotdog Thioesterase"/>
    <property type="match status" value="2"/>
</dbReference>
<dbReference type="Pfam" id="PF22622">
    <property type="entry name" value="MFE-2_hydrat-2_N"/>
    <property type="match status" value="1"/>
</dbReference>
<dbReference type="InterPro" id="IPR054357">
    <property type="entry name" value="MFE-2_N"/>
</dbReference>
<dbReference type="Proteomes" id="UP001642406">
    <property type="component" value="Unassembled WGS sequence"/>
</dbReference>
<dbReference type="InterPro" id="IPR020904">
    <property type="entry name" value="Sc_DH/Rdtase_CS"/>
</dbReference>
<comment type="caution">
    <text evidence="11">The sequence shown here is derived from an EMBL/GenBank/DDBJ whole genome shotgun (WGS) entry which is preliminary data.</text>
</comment>
<dbReference type="InterPro" id="IPR002539">
    <property type="entry name" value="MaoC-like_dom"/>
</dbReference>
<dbReference type="PRINTS" id="PR00080">
    <property type="entry name" value="SDRFAMILY"/>
</dbReference>
<keyword evidence="12" id="KW-1185">Reference proteome</keyword>
<dbReference type="InterPro" id="IPR036291">
    <property type="entry name" value="NAD(P)-bd_dom_sf"/>
</dbReference>